<keyword evidence="3" id="KW-0472">Membrane</keyword>
<dbReference type="Gene3D" id="2.40.160.20">
    <property type="match status" value="1"/>
</dbReference>
<evidence type="ECO:0000256" key="6">
    <source>
        <dbReference type="SAM" id="SignalP"/>
    </source>
</evidence>
<sequence>MKGATFLAAVAASAVIASAGLATGALAADLPSRTVAPVAPAPIVPIFTWTGFYVGVNAGYGWNTNSNNNNAAYVPGVGYIGSGSSGSDGGFVGGGQIGYNYQFGQFVAGVEADIQYADMQSNNNGGAYYAGTGYIGSQSNGVDWFGTLRARLGFAVDRALIYATGGFAYGGGGGNNGYYYNGLYYKNGDDTSTGWTVGGGVEYAFTDNITARIEGLYVNLGKSGSNAYVYDASTFGGSNRKDTEFGVVRAGLNYKFSSF</sequence>
<keyword evidence="4" id="KW-0998">Cell outer membrane</keyword>
<proteinExistence type="inferred from homology"/>
<dbReference type="SUPFAM" id="SSF56925">
    <property type="entry name" value="OMPA-like"/>
    <property type="match status" value="1"/>
</dbReference>
<evidence type="ECO:0000256" key="5">
    <source>
        <dbReference type="ARBA" id="ARBA00038306"/>
    </source>
</evidence>
<dbReference type="InterPro" id="IPR051692">
    <property type="entry name" value="OMP-like"/>
</dbReference>
<dbReference type="InterPro" id="IPR011250">
    <property type="entry name" value="OMP/PagP_B-barrel"/>
</dbReference>
<feature type="domain" description="Outer membrane protein beta-barrel" evidence="7">
    <location>
        <begin position="48"/>
        <end position="256"/>
    </location>
</feature>
<dbReference type="Pfam" id="PF13505">
    <property type="entry name" value="OMP_b-brl"/>
    <property type="match status" value="1"/>
</dbReference>
<dbReference type="AlphaFoldDB" id="A0A2V3U5E6"/>
<comment type="subcellular location">
    <subcellularLocation>
        <location evidence="1">Cell outer membrane</location>
    </subcellularLocation>
</comment>
<dbReference type="PANTHER" id="PTHR34001:SF3">
    <property type="entry name" value="BLL7405 PROTEIN"/>
    <property type="match status" value="1"/>
</dbReference>
<gene>
    <name evidence="8" type="ORF">C7450_106231</name>
</gene>
<evidence type="ECO:0000256" key="3">
    <source>
        <dbReference type="ARBA" id="ARBA00023136"/>
    </source>
</evidence>
<keyword evidence="9" id="KW-1185">Reference proteome</keyword>
<dbReference type="EMBL" id="QJJK01000006">
    <property type="protein sequence ID" value="PXW58055.1"/>
    <property type="molecule type" value="Genomic_DNA"/>
</dbReference>
<reference evidence="8 9" key="1">
    <citation type="submission" date="2018-05" db="EMBL/GenBank/DDBJ databases">
        <title>Genomic Encyclopedia of Type Strains, Phase IV (KMG-IV): sequencing the most valuable type-strain genomes for metagenomic binning, comparative biology and taxonomic classification.</title>
        <authorList>
            <person name="Goeker M."/>
        </authorList>
    </citation>
    <scope>NUCLEOTIDE SEQUENCE [LARGE SCALE GENOMIC DNA]</scope>
    <source>
        <strain evidence="8 9">DSM 6462</strain>
    </source>
</reference>
<feature type="signal peptide" evidence="6">
    <location>
        <begin position="1"/>
        <end position="27"/>
    </location>
</feature>
<keyword evidence="2 6" id="KW-0732">Signal</keyword>
<comment type="similarity">
    <text evidence="5">Belongs to the Omp25/RopB family.</text>
</comment>
<evidence type="ECO:0000256" key="1">
    <source>
        <dbReference type="ARBA" id="ARBA00004442"/>
    </source>
</evidence>
<dbReference type="RefSeq" id="WP_245449785.1">
    <property type="nucleotide sequence ID" value="NZ_CAKNFM010000006.1"/>
</dbReference>
<evidence type="ECO:0000256" key="2">
    <source>
        <dbReference type="ARBA" id="ARBA00022729"/>
    </source>
</evidence>
<comment type="caution">
    <text evidence="8">The sequence shown here is derived from an EMBL/GenBank/DDBJ whole genome shotgun (WGS) entry which is preliminary data.</text>
</comment>
<organism evidence="8 9">
    <name type="scientific">Chelatococcus asaccharovorans</name>
    <dbReference type="NCBI Taxonomy" id="28210"/>
    <lineage>
        <taxon>Bacteria</taxon>
        <taxon>Pseudomonadati</taxon>
        <taxon>Pseudomonadota</taxon>
        <taxon>Alphaproteobacteria</taxon>
        <taxon>Hyphomicrobiales</taxon>
        <taxon>Chelatococcaceae</taxon>
        <taxon>Chelatococcus</taxon>
    </lineage>
</organism>
<feature type="chain" id="PRO_5041067768" evidence="6">
    <location>
        <begin position="28"/>
        <end position="259"/>
    </location>
</feature>
<dbReference type="InterPro" id="IPR027385">
    <property type="entry name" value="Beta-barrel_OMP"/>
</dbReference>
<dbReference type="PANTHER" id="PTHR34001">
    <property type="entry name" value="BLL7405 PROTEIN"/>
    <property type="match status" value="1"/>
</dbReference>
<accession>A0A2V3U5E6</accession>
<name>A0A2V3U5E6_9HYPH</name>
<protein>
    <submittedName>
        <fullName evidence="8">Outer membrane immunogenic protein</fullName>
    </submittedName>
</protein>
<dbReference type="Proteomes" id="UP000248021">
    <property type="component" value="Unassembled WGS sequence"/>
</dbReference>
<evidence type="ECO:0000313" key="9">
    <source>
        <dbReference type="Proteomes" id="UP000248021"/>
    </source>
</evidence>
<dbReference type="GO" id="GO:0009279">
    <property type="term" value="C:cell outer membrane"/>
    <property type="evidence" value="ECO:0007669"/>
    <property type="project" value="UniProtKB-SubCell"/>
</dbReference>
<evidence type="ECO:0000259" key="7">
    <source>
        <dbReference type="Pfam" id="PF13505"/>
    </source>
</evidence>
<evidence type="ECO:0000313" key="8">
    <source>
        <dbReference type="EMBL" id="PXW58055.1"/>
    </source>
</evidence>
<evidence type="ECO:0000256" key="4">
    <source>
        <dbReference type="ARBA" id="ARBA00023237"/>
    </source>
</evidence>